<dbReference type="InterPro" id="IPR036188">
    <property type="entry name" value="FAD/NAD-bd_sf"/>
</dbReference>
<dbReference type="GO" id="GO:0005829">
    <property type="term" value="C:cytosol"/>
    <property type="evidence" value="ECO:0007669"/>
    <property type="project" value="GOC"/>
</dbReference>
<protein>
    <submittedName>
        <fullName evidence="2">FAD dependent oxidoreductase</fullName>
    </submittedName>
</protein>
<dbReference type="Proteomes" id="UP000076842">
    <property type="component" value="Unassembled WGS sequence"/>
</dbReference>
<reference evidence="2 3" key="1">
    <citation type="journal article" date="2016" name="Mol. Biol. Evol.">
        <title>Comparative Genomics of Early-Diverging Mushroom-Forming Fungi Provides Insights into the Origins of Lignocellulose Decay Capabilities.</title>
        <authorList>
            <person name="Nagy L.G."/>
            <person name="Riley R."/>
            <person name="Tritt A."/>
            <person name="Adam C."/>
            <person name="Daum C."/>
            <person name="Floudas D."/>
            <person name="Sun H."/>
            <person name="Yadav J.S."/>
            <person name="Pangilinan J."/>
            <person name="Larsson K.H."/>
            <person name="Matsuura K."/>
            <person name="Barry K."/>
            <person name="Labutti K."/>
            <person name="Kuo R."/>
            <person name="Ohm R.A."/>
            <person name="Bhattacharya S.S."/>
            <person name="Shirouzu T."/>
            <person name="Yoshinaga Y."/>
            <person name="Martin F.M."/>
            <person name="Grigoriev I.V."/>
            <person name="Hibbett D.S."/>
        </authorList>
    </citation>
    <scope>NUCLEOTIDE SEQUENCE [LARGE SCALE GENOMIC DNA]</scope>
    <source>
        <strain evidence="2 3">HHB12733</strain>
    </source>
</reference>
<dbReference type="OrthoDB" id="498204at2759"/>
<evidence type="ECO:0000313" key="3">
    <source>
        <dbReference type="Proteomes" id="UP000076842"/>
    </source>
</evidence>
<dbReference type="InParanoid" id="A0A165IDU2"/>
<keyword evidence="3" id="KW-1185">Reference proteome</keyword>
<dbReference type="FunCoup" id="A0A165IDU2">
    <property type="interactions" value="70"/>
</dbReference>
<dbReference type="Gene3D" id="3.30.9.10">
    <property type="entry name" value="D-Amino Acid Oxidase, subunit A, domain 2"/>
    <property type="match status" value="1"/>
</dbReference>
<feature type="domain" description="FAD dependent oxidoreductase" evidence="1">
    <location>
        <begin position="5"/>
        <end position="363"/>
    </location>
</feature>
<dbReference type="AlphaFoldDB" id="A0A165IDU2"/>
<evidence type="ECO:0000259" key="1">
    <source>
        <dbReference type="Pfam" id="PF01266"/>
    </source>
</evidence>
<gene>
    <name evidence="2" type="ORF">CALCODRAFT_448776</name>
</gene>
<dbReference type="PANTHER" id="PTHR13847:SF150">
    <property type="entry name" value="OXIDOREDUCTASE TDA3-RELATED"/>
    <property type="match status" value="1"/>
</dbReference>
<evidence type="ECO:0000313" key="2">
    <source>
        <dbReference type="EMBL" id="KZT60437.1"/>
    </source>
</evidence>
<dbReference type="SUPFAM" id="SSF51905">
    <property type="entry name" value="FAD/NAD(P)-binding domain"/>
    <property type="match status" value="1"/>
</dbReference>
<accession>A0A165IDU2</accession>
<name>A0A165IDU2_9BASI</name>
<dbReference type="Gene3D" id="3.50.50.60">
    <property type="entry name" value="FAD/NAD(P)-binding domain"/>
    <property type="match status" value="1"/>
</dbReference>
<dbReference type="InterPro" id="IPR006076">
    <property type="entry name" value="FAD-dep_OxRdtase"/>
</dbReference>
<dbReference type="GO" id="GO:0005770">
    <property type="term" value="C:late endosome"/>
    <property type="evidence" value="ECO:0007669"/>
    <property type="project" value="TreeGrafter"/>
</dbReference>
<dbReference type="PANTHER" id="PTHR13847">
    <property type="entry name" value="SARCOSINE DEHYDROGENASE-RELATED"/>
    <property type="match status" value="1"/>
</dbReference>
<proteinExistence type="predicted"/>
<dbReference type="EMBL" id="KV423931">
    <property type="protein sequence ID" value="KZT60437.1"/>
    <property type="molecule type" value="Genomic_DNA"/>
</dbReference>
<dbReference type="Pfam" id="PF01266">
    <property type="entry name" value="DAO"/>
    <property type="match status" value="1"/>
</dbReference>
<dbReference type="STRING" id="1353952.A0A165IDU2"/>
<organism evidence="2 3">
    <name type="scientific">Calocera cornea HHB12733</name>
    <dbReference type="NCBI Taxonomy" id="1353952"/>
    <lineage>
        <taxon>Eukaryota</taxon>
        <taxon>Fungi</taxon>
        <taxon>Dikarya</taxon>
        <taxon>Basidiomycota</taxon>
        <taxon>Agaricomycotina</taxon>
        <taxon>Dacrymycetes</taxon>
        <taxon>Dacrymycetales</taxon>
        <taxon>Dacrymycetaceae</taxon>
        <taxon>Calocera</taxon>
    </lineage>
</organism>
<sequence>MSRSIVIIGGGVIGSSTAYYLTRHPAFNSAEIAIHIVEASFIAAGSSGKGGGFLAEDWHQPYTASLGKLSFRLHDELAQEYGGDKLWGYRRMKTLNLEINALGPASKKTKSLAGSEWLGKVEDISVIGDTKTTGQVTPYQLTTFLVERAMEKGVKVSIAMADGMQFEEDGSPKAVLATDEFGEKYTFPATDVVFAAGPWTGELAKKVLGKRAGAAGGICPSEASTSIIMRPPSDQLIPAQALFSSIRMPDGRYGSPEVFPRPDGTVYVCGAGTGDGLALPTRAKEVSPSSKAVQRLVEYMNVISPDRFKDAKIEVQQACFRPNPPRGGNPVIGKLGKGLWVASGHNVWGLTHGPGTGLCMAELMLDGQATSADISALAPATTL</sequence>
<dbReference type="GO" id="GO:0042147">
    <property type="term" value="P:retrograde transport, endosome to Golgi"/>
    <property type="evidence" value="ECO:0007669"/>
    <property type="project" value="TreeGrafter"/>
</dbReference>